<dbReference type="InterPro" id="IPR047088">
    <property type="entry name" value="ORC5_C"/>
</dbReference>
<dbReference type="InterPro" id="IPR020796">
    <property type="entry name" value="ORC5"/>
</dbReference>
<dbReference type="Proteomes" id="UP001516023">
    <property type="component" value="Unassembled WGS sequence"/>
</dbReference>
<name>A0ABD3NVU7_9STRA</name>
<dbReference type="Pfam" id="PF14630">
    <property type="entry name" value="ORC5_C"/>
    <property type="match status" value="1"/>
</dbReference>
<evidence type="ECO:0000313" key="3">
    <source>
        <dbReference type="Proteomes" id="UP001516023"/>
    </source>
</evidence>
<organism evidence="2 3">
    <name type="scientific">Cyclotella cryptica</name>
    <dbReference type="NCBI Taxonomy" id="29204"/>
    <lineage>
        <taxon>Eukaryota</taxon>
        <taxon>Sar</taxon>
        <taxon>Stramenopiles</taxon>
        <taxon>Ochrophyta</taxon>
        <taxon>Bacillariophyta</taxon>
        <taxon>Coscinodiscophyceae</taxon>
        <taxon>Thalassiosirophycidae</taxon>
        <taxon>Stephanodiscales</taxon>
        <taxon>Stephanodiscaceae</taxon>
        <taxon>Cyclotella</taxon>
    </lineage>
</organism>
<dbReference type="PANTHER" id="PTHR12705">
    <property type="entry name" value="ORIGIN RECOGNITION COMPLEX SUBUNIT 5"/>
    <property type="match status" value="1"/>
</dbReference>
<keyword evidence="3" id="KW-1185">Reference proteome</keyword>
<evidence type="ECO:0000313" key="2">
    <source>
        <dbReference type="EMBL" id="KAL3779482.1"/>
    </source>
</evidence>
<dbReference type="AlphaFoldDB" id="A0ABD3NVU7"/>
<gene>
    <name evidence="2" type="ORF">HJC23_000041</name>
</gene>
<feature type="domain" description="Origin recognition complex subunit 5 C-terminal" evidence="1">
    <location>
        <begin position="304"/>
        <end position="463"/>
    </location>
</feature>
<dbReference type="EMBL" id="JABMIG020000387">
    <property type="protein sequence ID" value="KAL3779482.1"/>
    <property type="molecule type" value="Genomic_DNA"/>
</dbReference>
<evidence type="ECO:0000259" key="1">
    <source>
        <dbReference type="Pfam" id="PF14630"/>
    </source>
</evidence>
<reference evidence="2 3" key="1">
    <citation type="journal article" date="2020" name="G3 (Bethesda)">
        <title>Improved Reference Genome for Cyclotella cryptica CCMP332, a Model for Cell Wall Morphogenesis, Salinity Adaptation, and Lipid Production in Diatoms (Bacillariophyta).</title>
        <authorList>
            <person name="Roberts W.R."/>
            <person name="Downey K.M."/>
            <person name="Ruck E.C."/>
            <person name="Traller J.C."/>
            <person name="Alverson A.J."/>
        </authorList>
    </citation>
    <scope>NUCLEOTIDE SEQUENCE [LARGE SCALE GENOMIC DNA]</scope>
    <source>
        <strain evidence="2 3">CCMP332</strain>
    </source>
</reference>
<protein>
    <recommendedName>
        <fullName evidence="1">Origin recognition complex subunit 5 C-terminal domain-containing protein</fullName>
    </recommendedName>
</protein>
<proteinExistence type="predicted"/>
<dbReference type="PANTHER" id="PTHR12705:SF0">
    <property type="entry name" value="ORIGIN RECOGNITION COMPLEX SUBUNIT 5"/>
    <property type="match status" value="1"/>
</dbReference>
<sequence>MSISSVQHAGTHRVSQHSYDSAPIALFGRAVSILLQGGLSRKRRPKYGRCAFIVLDNAERMLAWKKSGSRNALAQLFKLPSVMGINLTLIFISRGSLLTYSGLTSHKSPGMITDAIHPMNIHFDSYTSVETMKHQMVTGESYSFYDRAICPFFRTIIAELNDIVYKSMVSSFLLSVKSSLFDVSEVLRLARMLWSEFIFPFDRKESQKDYQTLAWQMIHCLRHNIKNANSNLKCAGEECSLCNRVAHAYCFGAEITKLHDIKNELFEKLDHNIRETVRNLLADVLMMPGRVIEQKSVKPHAERLPYNTKFLLLAAFICQHKTPDRDVNLFTTTNNGKRSNRSSKLSSEATSYAFSSGDLKQQWLAKTPWFSLERLLSVFTVIINHYGETICVANEVAEIGTEELFRNISSLIAGGLLHSIRKSTVTRVVDQTDFMLEKLACSLSREDAQIIASSVGFPLGQFLQPY</sequence>
<comment type="caution">
    <text evidence="2">The sequence shown here is derived from an EMBL/GenBank/DDBJ whole genome shotgun (WGS) entry which is preliminary data.</text>
</comment>
<accession>A0ABD3NVU7</accession>